<dbReference type="GO" id="GO:0005886">
    <property type="term" value="C:plasma membrane"/>
    <property type="evidence" value="ECO:0007669"/>
    <property type="project" value="UniProtKB-SubCell"/>
</dbReference>
<feature type="transmembrane region" description="Helical" evidence="7">
    <location>
        <begin position="86"/>
        <end position="113"/>
    </location>
</feature>
<dbReference type="RefSeq" id="WP_050671248.1">
    <property type="nucleotide sequence ID" value="NZ_LAIR01000002.1"/>
</dbReference>
<proteinExistence type="predicted"/>
<evidence type="ECO:0000256" key="3">
    <source>
        <dbReference type="ARBA" id="ARBA00022475"/>
    </source>
</evidence>
<dbReference type="PATRIC" id="fig|1631356.3.peg.3787"/>
<dbReference type="SUPFAM" id="SSF103473">
    <property type="entry name" value="MFS general substrate transporter"/>
    <property type="match status" value="1"/>
</dbReference>
<keyword evidence="3" id="KW-1003">Cell membrane</keyword>
<comment type="caution">
    <text evidence="8">The sequence shown here is derived from an EMBL/GenBank/DDBJ whole genome shotgun (WGS) entry which is preliminary data.</text>
</comment>
<evidence type="ECO:0000256" key="7">
    <source>
        <dbReference type="SAM" id="Phobius"/>
    </source>
</evidence>
<organism evidence="8 9">
    <name type="scientific">Luteipulveratus halotolerans</name>
    <dbReference type="NCBI Taxonomy" id="1631356"/>
    <lineage>
        <taxon>Bacteria</taxon>
        <taxon>Bacillati</taxon>
        <taxon>Actinomycetota</taxon>
        <taxon>Actinomycetes</taxon>
        <taxon>Micrococcales</taxon>
        <taxon>Dermacoccaceae</taxon>
        <taxon>Luteipulveratus</taxon>
    </lineage>
</organism>
<accession>A0A0L6CLW8</accession>
<feature type="transmembrane region" description="Helical" evidence="7">
    <location>
        <begin position="20"/>
        <end position="44"/>
    </location>
</feature>
<dbReference type="GO" id="GO:0022857">
    <property type="term" value="F:transmembrane transporter activity"/>
    <property type="evidence" value="ECO:0007669"/>
    <property type="project" value="InterPro"/>
</dbReference>
<dbReference type="PANTHER" id="PTHR23517">
    <property type="entry name" value="RESISTANCE PROTEIN MDTM, PUTATIVE-RELATED-RELATED"/>
    <property type="match status" value="1"/>
</dbReference>
<evidence type="ECO:0000313" key="8">
    <source>
        <dbReference type="EMBL" id="KNX38747.1"/>
    </source>
</evidence>
<evidence type="ECO:0008006" key="10">
    <source>
        <dbReference type="Google" id="ProtNLM"/>
    </source>
</evidence>
<feature type="transmembrane region" description="Helical" evidence="7">
    <location>
        <begin position="387"/>
        <end position="406"/>
    </location>
</feature>
<dbReference type="AlphaFoldDB" id="A0A0L6CLW8"/>
<dbReference type="PANTHER" id="PTHR23517:SF2">
    <property type="entry name" value="MULTIDRUG RESISTANCE PROTEIN MDTH"/>
    <property type="match status" value="1"/>
</dbReference>
<feature type="transmembrane region" description="Helical" evidence="7">
    <location>
        <begin position="320"/>
        <end position="339"/>
    </location>
</feature>
<dbReference type="Proteomes" id="UP000037397">
    <property type="component" value="Unassembled WGS sequence"/>
</dbReference>
<dbReference type="EMBL" id="LAIR01000002">
    <property type="protein sequence ID" value="KNX38747.1"/>
    <property type="molecule type" value="Genomic_DNA"/>
</dbReference>
<dbReference type="InterPro" id="IPR036259">
    <property type="entry name" value="MFS_trans_sf"/>
</dbReference>
<sequence>MTSPTTSSPPSTASASQHVLRLLIVIQLVSMSGRGVFFAVGALYFTQVVGLDVQAVGLALTVAGGVGVIATYVAGLASDRWPARTLMVLALLVEGAALAALPWCDTIGVYAVLAGIEAAMSRGCWTARQTLLARAFTGADRTPARAKMRVATNLGIGLGSGLAALVLADGRAGTFRWAMTLAALMYLFAAYAAVRVPADRPSPAGVVTTAETVVAADDDVLAPWRNRRYLATAAINGAVVTHFAVVEVGLPVWLVTRTSAPPVLVSVLLALNTAVIVLLQVRLNRGFENPRTAASGFLRGGLLLASACGAYALAPSAGAVVASLVLIAGGLVHAVGEILTSGAGFSLGYELADERAMGRYQGFFGAAQSVGMMLGPVLVASVVAAGWWAWVALGVLYAGLAVAGYVTGRRTTTAAAPATATVAT</sequence>
<dbReference type="InterPro" id="IPR011701">
    <property type="entry name" value="MFS"/>
</dbReference>
<feature type="transmembrane region" description="Helical" evidence="7">
    <location>
        <begin position="293"/>
        <end position="314"/>
    </location>
</feature>
<keyword evidence="9" id="KW-1185">Reference proteome</keyword>
<protein>
    <recommendedName>
        <fullName evidence="10">MFS transporter</fullName>
    </recommendedName>
</protein>
<feature type="transmembrane region" description="Helical" evidence="7">
    <location>
        <begin position="260"/>
        <end position="281"/>
    </location>
</feature>
<keyword evidence="6 7" id="KW-0472">Membrane</keyword>
<evidence type="ECO:0000256" key="5">
    <source>
        <dbReference type="ARBA" id="ARBA00022989"/>
    </source>
</evidence>
<feature type="transmembrane region" description="Helical" evidence="7">
    <location>
        <begin position="174"/>
        <end position="194"/>
    </location>
</feature>
<feature type="transmembrane region" description="Helical" evidence="7">
    <location>
        <begin position="360"/>
        <end position="381"/>
    </location>
</feature>
<keyword evidence="5 7" id="KW-1133">Transmembrane helix</keyword>
<dbReference type="OrthoDB" id="3865324at2"/>
<evidence type="ECO:0000256" key="6">
    <source>
        <dbReference type="ARBA" id="ARBA00023136"/>
    </source>
</evidence>
<keyword evidence="4 7" id="KW-0812">Transmembrane</keyword>
<name>A0A0L6CLW8_9MICO</name>
<dbReference type="Pfam" id="PF07690">
    <property type="entry name" value="MFS_1"/>
    <property type="match status" value="1"/>
</dbReference>
<gene>
    <name evidence="8" type="ORF">VV01_18955</name>
</gene>
<dbReference type="InterPro" id="IPR050171">
    <property type="entry name" value="MFS_Transporters"/>
</dbReference>
<evidence type="ECO:0000313" key="9">
    <source>
        <dbReference type="Proteomes" id="UP000037397"/>
    </source>
</evidence>
<evidence type="ECO:0000256" key="1">
    <source>
        <dbReference type="ARBA" id="ARBA00004651"/>
    </source>
</evidence>
<feature type="transmembrane region" description="Helical" evidence="7">
    <location>
        <begin position="56"/>
        <end position="74"/>
    </location>
</feature>
<dbReference type="STRING" id="1631356.VV01_18955"/>
<comment type="subcellular location">
    <subcellularLocation>
        <location evidence="1">Cell membrane</location>
        <topology evidence="1">Multi-pass membrane protein</topology>
    </subcellularLocation>
</comment>
<evidence type="ECO:0000256" key="4">
    <source>
        <dbReference type="ARBA" id="ARBA00022692"/>
    </source>
</evidence>
<reference evidence="9" key="1">
    <citation type="submission" date="2015-03" db="EMBL/GenBank/DDBJ databases">
        <title>Luteipulveratus halotolerans sp. nov., a novel actinobacterium (Dermacoccaceae) from Sarawak, Malaysia.</title>
        <authorList>
            <person name="Juboi H."/>
            <person name="Basik A."/>
            <person name="Shamsul S.S."/>
            <person name="Arnold P."/>
            <person name="Schmitt E.K."/>
            <person name="Sanglier J.-J."/>
            <person name="Yeo T."/>
        </authorList>
    </citation>
    <scope>NUCLEOTIDE SEQUENCE [LARGE SCALE GENOMIC DNA]</scope>
    <source>
        <strain evidence="9">C296001</strain>
    </source>
</reference>
<evidence type="ECO:0000256" key="2">
    <source>
        <dbReference type="ARBA" id="ARBA00022448"/>
    </source>
</evidence>
<dbReference type="Gene3D" id="1.20.1250.20">
    <property type="entry name" value="MFS general substrate transporter like domains"/>
    <property type="match status" value="1"/>
</dbReference>
<keyword evidence="2" id="KW-0813">Transport</keyword>
<feature type="transmembrane region" description="Helical" evidence="7">
    <location>
        <begin position="229"/>
        <end position="254"/>
    </location>
</feature>
<feature type="transmembrane region" description="Helical" evidence="7">
    <location>
        <begin position="150"/>
        <end position="168"/>
    </location>
</feature>